<evidence type="ECO:0000313" key="2">
    <source>
        <dbReference type="Proteomes" id="UP001060085"/>
    </source>
</evidence>
<accession>A0ACC0AT58</accession>
<keyword evidence="2" id="KW-1185">Reference proteome</keyword>
<evidence type="ECO:0000313" key="1">
    <source>
        <dbReference type="EMBL" id="KAI5663138.1"/>
    </source>
</evidence>
<organism evidence="1 2">
    <name type="scientific">Catharanthus roseus</name>
    <name type="common">Madagascar periwinkle</name>
    <name type="synonym">Vinca rosea</name>
    <dbReference type="NCBI Taxonomy" id="4058"/>
    <lineage>
        <taxon>Eukaryota</taxon>
        <taxon>Viridiplantae</taxon>
        <taxon>Streptophyta</taxon>
        <taxon>Embryophyta</taxon>
        <taxon>Tracheophyta</taxon>
        <taxon>Spermatophyta</taxon>
        <taxon>Magnoliopsida</taxon>
        <taxon>eudicotyledons</taxon>
        <taxon>Gunneridae</taxon>
        <taxon>Pentapetalae</taxon>
        <taxon>asterids</taxon>
        <taxon>lamiids</taxon>
        <taxon>Gentianales</taxon>
        <taxon>Apocynaceae</taxon>
        <taxon>Rauvolfioideae</taxon>
        <taxon>Vinceae</taxon>
        <taxon>Catharanthinae</taxon>
        <taxon>Catharanthus</taxon>
    </lineage>
</organism>
<reference evidence="2" key="1">
    <citation type="journal article" date="2023" name="Nat. Plants">
        <title>Single-cell RNA sequencing provides a high-resolution roadmap for understanding the multicellular compartmentation of specialized metabolism.</title>
        <authorList>
            <person name="Sun S."/>
            <person name="Shen X."/>
            <person name="Li Y."/>
            <person name="Li Y."/>
            <person name="Wang S."/>
            <person name="Li R."/>
            <person name="Zhang H."/>
            <person name="Shen G."/>
            <person name="Guo B."/>
            <person name="Wei J."/>
            <person name="Xu J."/>
            <person name="St-Pierre B."/>
            <person name="Chen S."/>
            <person name="Sun C."/>
        </authorList>
    </citation>
    <scope>NUCLEOTIDE SEQUENCE [LARGE SCALE GENOMIC DNA]</scope>
</reference>
<dbReference type="Proteomes" id="UP001060085">
    <property type="component" value="Linkage Group LG05"/>
</dbReference>
<protein>
    <submittedName>
        <fullName evidence="1">Uncharacterized protein</fullName>
    </submittedName>
</protein>
<sequence length="107" mass="12621">MQREFALIPLGKNYMCKRAREYEGYDHIQAEYDNTLKKNKSMNTTLDDEDKKSDTKDDEEDTDSNKTLAFNVVIDLGDTSMHNHHQDDSDDDFVYNSKELTYEELQR</sequence>
<name>A0ACC0AT58_CATRO</name>
<gene>
    <name evidence="1" type="ORF">M9H77_22461</name>
</gene>
<proteinExistence type="predicted"/>
<dbReference type="EMBL" id="CM044705">
    <property type="protein sequence ID" value="KAI5663138.1"/>
    <property type="molecule type" value="Genomic_DNA"/>
</dbReference>
<comment type="caution">
    <text evidence="1">The sequence shown here is derived from an EMBL/GenBank/DDBJ whole genome shotgun (WGS) entry which is preliminary data.</text>
</comment>